<dbReference type="STRING" id="341663.Q0CSF2"/>
<feature type="transmembrane region" description="Helical" evidence="2">
    <location>
        <begin position="646"/>
        <end position="668"/>
    </location>
</feature>
<keyword evidence="2" id="KW-0812">Transmembrane</keyword>
<dbReference type="Pfam" id="PF20163">
    <property type="entry name" value="DUF6536"/>
    <property type="match status" value="1"/>
</dbReference>
<evidence type="ECO:0000256" key="1">
    <source>
        <dbReference type="SAM" id="MobiDB-lite"/>
    </source>
</evidence>
<dbReference type="HOGENOM" id="CLU_010112_0_0_1"/>
<organism evidence="4 5">
    <name type="scientific">Aspergillus terreus (strain NIH 2624 / FGSC A1156)</name>
    <dbReference type="NCBI Taxonomy" id="341663"/>
    <lineage>
        <taxon>Eukaryota</taxon>
        <taxon>Fungi</taxon>
        <taxon>Dikarya</taxon>
        <taxon>Ascomycota</taxon>
        <taxon>Pezizomycotina</taxon>
        <taxon>Eurotiomycetes</taxon>
        <taxon>Eurotiomycetidae</taxon>
        <taxon>Eurotiales</taxon>
        <taxon>Aspergillaceae</taxon>
        <taxon>Aspergillus</taxon>
        <taxon>Aspergillus subgen. Circumdati</taxon>
    </lineage>
</organism>
<keyword evidence="2" id="KW-1133">Transmembrane helix</keyword>
<accession>Q0CSF2</accession>
<dbReference type="EMBL" id="CH476597">
    <property type="protein sequence ID" value="EAU36656.1"/>
    <property type="molecule type" value="Genomic_DNA"/>
</dbReference>
<sequence>MAILHRYSQPSMLGNRILKIGSFKKLQVHDRSEAAKAAATEGTTGSDANDSLEDDESKTTKKPDMAPGMKLCAAAACIALLVNIILAITAFSIGYSRPKQDGIATVSLYEGSCTTTKQSSIGLHLLINVLGTIILSTSNYCAQFVAAPTRYNSVIVSSQGSNEYNIYIAPADYDGTQPLHLHQNSSSCFQSEMDQSLFSFSSNIEREKPKSLTKEQCVDVFSVSYLAGHGELIILSNNVTWNDQDTLLSAGVGNSVNNYGPLVTAAPYGWMCIGNYYTCTKSRLQKDLANWQILGTNWSRTEWRLTIPYFNDTTASFDSSHLPSCLSRNNRDPLCVDITQLIHYVWSPMPRTREEIQHHLDNPGNWENSTWAKNIDFFAEDSVVCIVFIAFYEREPRLLTIGDAIASFLSNPDPITQGRCLSPKDDWKSEHGHWNGTGSHVIPRRLRRQTTRWWKSGNVLQWGFTLILCVGCIVASGLLLNRGLSDYRLVSNTGTSLNALWKLGLGAMNASTIIFRINSTILGNVLVANTPQLAISLSYFFYNTILTSMVMAAEYDGYAVASTRTTTNAEKPRSTPKKGLRVSGPREGSQRSTYWLSLPYRYSIPLLVSYTVLHWLVSESIFYVRVIMYDATQKRVPDADVNACGWSPMALVLAIAVGSLMVLALGVLSMRTYGSCIPLAGSCSAAISAACHPPRHDVNPGTKPIIWGEIVPARNSIGDRASLEMECVDSDCNGETRFPHCSFTSCDVVQPSEGQMYM</sequence>
<dbReference type="eggNOG" id="ENOG502RYAY">
    <property type="taxonomic scope" value="Eukaryota"/>
</dbReference>
<feature type="region of interest" description="Disordered" evidence="1">
    <location>
        <begin position="34"/>
        <end position="63"/>
    </location>
</feature>
<feature type="transmembrane region" description="Helical" evidence="2">
    <location>
        <begin position="71"/>
        <end position="95"/>
    </location>
</feature>
<feature type="transmembrane region" description="Helical" evidence="2">
    <location>
        <begin position="459"/>
        <end position="480"/>
    </location>
</feature>
<dbReference type="PANTHER" id="PTHR35395">
    <property type="entry name" value="DUF6536 DOMAIN-CONTAINING PROTEIN"/>
    <property type="match status" value="1"/>
</dbReference>
<reference evidence="5" key="1">
    <citation type="submission" date="2005-09" db="EMBL/GenBank/DDBJ databases">
        <title>Annotation of the Aspergillus terreus NIH2624 genome.</title>
        <authorList>
            <person name="Birren B.W."/>
            <person name="Lander E.S."/>
            <person name="Galagan J.E."/>
            <person name="Nusbaum C."/>
            <person name="Devon K."/>
            <person name="Henn M."/>
            <person name="Ma L.-J."/>
            <person name="Jaffe D.B."/>
            <person name="Butler J."/>
            <person name="Alvarez P."/>
            <person name="Gnerre S."/>
            <person name="Grabherr M."/>
            <person name="Kleber M."/>
            <person name="Mauceli E.W."/>
            <person name="Brockman W."/>
            <person name="Rounsley S."/>
            <person name="Young S.K."/>
            <person name="LaButti K."/>
            <person name="Pushparaj V."/>
            <person name="DeCaprio D."/>
            <person name="Crawford M."/>
            <person name="Koehrsen M."/>
            <person name="Engels R."/>
            <person name="Montgomery P."/>
            <person name="Pearson M."/>
            <person name="Howarth C."/>
            <person name="Larson L."/>
            <person name="Luoma S."/>
            <person name="White J."/>
            <person name="Alvarado L."/>
            <person name="Kodira C.D."/>
            <person name="Zeng Q."/>
            <person name="Oleary S."/>
            <person name="Yandava C."/>
            <person name="Denning D.W."/>
            <person name="Nierman W.C."/>
            <person name="Milne T."/>
            <person name="Madden K."/>
        </authorList>
    </citation>
    <scope>NUCLEOTIDE SEQUENCE [LARGE SCALE GENOMIC DNA]</scope>
    <source>
        <strain evidence="5">NIH 2624 / FGSC A1156</strain>
    </source>
</reference>
<dbReference type="GeneID" id="4317988"/>
<protein>
    <recommendedName>
        <fullName evidence="3">DUF6536 domain-containing protein</fullName>
    </recommendedName>
</protein>
<proteinExistence type="predicted"/>
<dbReference type="PANTHER" id="PTHR35395:SF1">
    <property type="entry name" value="DUF6536 DOMAIN-CONTAINING PROTEIN"/>
    <property type="match status" value="1"/>
</dbReference>
<feature type="domain" description="DUF6536" evidence="3">
    <location>
        <begin position="68"/>
        <end position="150"/>
    </location>
</feature>
<evidence type="ECO:0000256" key="2">
    <source>
        <dbReference type="SAM" id="Phobius"/>
    </source>
</evidence>
<dbReference type="OMA" id="EQRCQLF"/>
<evidence type="ECO:0000313" key="5">
    <source>
        <dbReference type="Proteomes" id="UP000007963"/>
    </source>
</evidence>
<dbReference type="RefSeq" id="XP_001212560.1">
    <property type="nucleotide sequence ID" value="XM_001212560.1"/>
</dbReference>
<evidence type="ECO:0000259" key="3">
    <source>
        <dbReference type="Pfam" id="PF20163"/>
    </source>
</evidence>
<feature type="compositionally biased region" description="Low complexity" evidence="1">
    <location>
        <begin position="35"/>
        <end position="45"/>
    </location>
</feature>
<name>Q0CSF2_ASPTN</name>
<dbReference type="AlphaFoldDB" id="Q0CSF2"/>
<keyword evidence="2" id="KW-0472">Membrane</keyword>
<dbReference type="OrthoDB" id="5429634at2759"/>
<gene>
    <name evidence="4" type="ORF">ATEG_03382</name>
</gene>
<evidence type="ECO:0000313" key="4">
    <source>
        <dbReference type="EMBL" id="EAU36656.1"/>
    </source>
</evidence>
<dbReference type="Proteomes" id="UP000007963">
    <property type="component" value="Unassembled WGS sequence"/>
</dbReference>
<feature type="region of interest" description="Disordered" evidence="1">
    <location>
        <begin position="566"/>
        <end position="589"/>
    </location>
</feature>
<feature type="transmembrane region" description="Helical" evidence="2">
    <location>
        <begin position="604"/>
        <end position="626"/>
    </location>
</feature>
<dbReference type="VEuPathDB" id="FungiDB:ATEG_03382"/>
<dbReference type="InterPro" id="IPR046623">
    <property type="entry name" value="DUF6536"/>
</dbReference>